<dbReference type="InterPro" id="IPR050902">
    <property type="entry name" value="ABC_Transporter_SBP"/>
</dbReference>
<sequence length="378" mass="41887">MIFKSARLMLGFVACLTTPVLADTLTDVAGRTVELDLPAKRVLLGEGRQVHVLAALKGDDTFKNIVGWRDDLIIKDPDSYAGYLEKFPEISSLPRFGYIPQGKFDLESAIKLAPDVLTMNIESKAAIDESGLEQKAEAAGIKLVYVDFRSDPERNSNASIEILGKLFGAEEKAKEFVAFRNEQIALVTDRLAQAKDLKRPTVFIEQAPGIWGGIECCRTFGPYNFGEMIDMSGGHNIGADVLTTTFGTLNPEQLIVANPDMVMVTGSNWAADSDVNAFVPVGRGADPELNKARLKGLMERSPFAMLPAVENGKVYAVWHQFYGVPYDFVPIQQFAKWFQPDLFKDLDPEQSFRTFHERFLPIAYKPGYFASLDEAANK</sequence>
<dbReference type="InterPro" id="IPR002491">
    <property type="entry name" value="ABC_transptr_periplasmic_BD"/>
</dbReference>
<dbReference type="PANTHER" id="PTHR30535:SF34">
    <property type="entry name" value="MOLYBDATE-BINDING PROTEIN MOLA"/>
    <property type="match status" value="1"/>
</dbReference>
<name>A0A1M7PR39_9HYPH</name>
<evidence type="ECO:0000313" key="3">
    <source>
        <dbReference type="EMBL" id="SHN19848.1"/>
    </source>
</evidence>
<feature type="chain" id="PRO_5012997708" evidence="1">
    <location>
        <begin position="23"/>
        <end position="378"/>
    </location>
</feature>
<dbReference type="PROSITE" id="PS50983">
    <property type="entry name" value="FE_B12_PBP"/>
    <property type="match status" value="1"/>
</dbReference>
<dbReference type="Pfam" id="PF01497">
    <property type="entry name" value="Peripla_BP_2"/>
    <property type="match status" value="1"/>
</dbReference>
<feature type="signal peptide" evidence="1">
    <location>
        <begin position="1"/>
        <end position="22"/>
    </location>
</feature>
<feature type="domain" description="Fe/B12 periplasmic-binding" evidence="2">
    <location>
        <begin position="41"/>
        <end position="346"/>
    </location>
</feature>
<dbReference type="CDD" id="cd01139">
    <property type="entry name" value="TroA_f"/>
    <property type="match status" value="1"/>
</dbReference>
<protein>
    <submittedName>
        <fullName evidence="3">Iron complex transport system substrate-binding protein</fullName>
    </submittedName>
</protein>
<keyword evidence="4" id="KW-1185">Reference proteome</keyword>
<dbReference type="Proteomes" id="UP000186002">
    <property type="component" value="Unassembled WGS sequence"/>
</dbReference>
<evidence type="ECO:0000256" key="1">
    <source>
        <dbReference type="SAM" id="SignalP"/>
    </source>
</evidence>
<accession>A0A1M7PR39</accession>
<dbReference type="PANTHER" id="PTHR30535">
    <property type="entry name" value="VITAMIN B12-BINDING PROTEIN"/>
    <property type="match status" value="1"/>
</dbReference>
<dbReference type="EMBL" id="FRBW01000010">
    <property type="protein sequence ID" value="SHN19848.1"/>
    <property type="molecule type" value="Genomic_DNA"/>
</dbReference>
<dbReference type="SUPFAM" id="SSF53807">
    <property type="entry name" value="Helical backbone' metal receptor"/>
    <property type="match status" value="1"/>
</dbReference>
<dbReference type="STRING" id="735517.SAMN05444272_4591"/>
<reference evidence="3 4" key="1">
    <citation type="submission" date="2016-11" db="EMBL/GenBank/DDBJ databases">
        <authorList>
            <person name="Jaros S."/>
            <person name="Januszkiewicz K."/>
            <person name="Wedrychowicz H."/>
        </authorList>
    </citation>
    <scope>NUCLEOTIDE SEQUENCE [LARGE SCALE GENOMIC DNA]</scope>
    <source>
        <strain evidence="3 4">DSM 22153</strain>
    </source>
</reference>
<dbReference type="OrthoDB" id="9775594at2"/>
<proteinExistence type="predicted"/>
<keyword evidence="1" id="KW-0732">Signal</keyword>
<evidence type="ECO:0000259" key="2">
    <source>
        <dbReference type="PROSITE" id="PS50983"/>
    </source>
</evidence>
<gene>
    <name evidence="3" type="ORF">SAMN05444272_4591</name>
</gene>
<dbReference type="Gene3D" id="3.40.50.1980">
    <property type="entry name" value="Nitrogenase molybdenum iron protein domain"/>
    <property type="match status" value="2"/>
</dbReference>
<dbReference type="AlphaFoldDB" id="A0A1M7PR39"/>
<organism evidence="3 4">
    <name type="scientific">Roseibium suaedae</name>
    <dbReference type="NCBI Taxonomy" id="735517"/>
    <lineage>
        <taxon>Bacteria</taxon>
        <taxon>Pseudomonadati</taxon>
        <taxon>Pseudomonadota</taxon>
        <taxon>Alphaproteobacteria</taxon>
        <taxon>Hyphomicrobiales</taxon>
        <taxon>Stappiaceae</taxon>
        <taxon>Roseibium</taxon>
    </lineage>
</organism>
<evidence type="ECO:0000313" key="4">
    <source>
        <dbReference type="Proteomes" id="UP000186002"/>
    </source>
</evidence>